<organism evidence="2 3">
    <name type="scientific">Rhizobium meliloti</name>
    <name type="common">Ensifer meliloti</name>
    <name type="synonym">Sinorhizobium meliloti</name>
    <dbReference type="NCBI Taxonomy" id="382"/>
    <lineage>
        <taxon>Bacteria</taxon>
        <taxon>Pseudomonadati</taxon>
        <taxon>Pseudomonadota</taxon>
        <taxon>Alphaproteobacteria</taxon>
        <taxon>Hyphomicrobiales</taxon>
        <taxon>Rhizobiaceae</taxon>
        <taxon>Sinorhizobium/Ensifer group</taxon>
        <taxon>Sinorhizobium</taxon>
    </lineage>
</organism>
<protein>
    <submittedName>
        <fullName evidence="2">Uncharacterized protein</fullName>
    </submittedName>
</protein>
<sequence length="71" mass="7994">MISAYNKAKLAAAGFNGRELETASGQLELRAENGWRPFLTFGHRLYQRRNQKSTGPRSATEISETDVKLPR</sequence>
<reference evidence="2 3" key="1">
    <citation type="submission" date="2017-06" db="EMBL/GenBank/DDBJ databases">
        <title>Ensifer strains isolated from leguminous trees and herbs display diverse denitrification phenotypes with some acting as strong N2O sinks.</title>
        <authorList>
            <person name="Woliy K."/>
            <person name="Mania D."/>
            <person name="Bakken L.R."/>
            <person name="Frostegard A."/>
        </authorList>
    </citation>
    <scope>NUCLEOTIDE SEQUENCE [LARGE SCALE GENOMIC DNA]</scope>
    <source>
        <strain evidence="2 3">AC50a</strain>
    </source>
</reference>
<evidence type="ECO:0000313" key="2">
    <source>
        <dbReference type="EMBL" id="PJR10593.1"/>
    </source>
</evidence>
<comment type="caution">
    <text evidence="2">The sequence shown here is derived from an EMBL/GenBank/DDBJ whole genome shotgun (WGS) entry which is preliminary data.</text>
</comment>
<evidence type="ECO:0000256" key="1">
    <source>
        <dbReference type="SAM" id="MobiDB-lite"/>
    </source>
</evidence>
<name>A0A2J0YUL9_RHIML</name>
<accession>A0A2J0YUL9</accession>
<evidence type="ECO:0000313" key="3">
    <source>
        <dbReference type="Proteomes" id="UP000231987"/>
    </source>
</evidence>
<feature type="compositionally biased region" description="Polar residues" evidence="1">
    <location>
        <begin position="52"/>
        <end position="62"/>
    </location>
</feature>
<dbReference type="Proteomes" id="UP000231987">
    <property type="component" value="Unassembled WGS sequence"/>
</dbReference>
<gene>
    <name evidence="2" type="ORF">CEJ86_29415</name>
</gene>
<feature type="region of interest" description="Disordered" evidence="1">
    <location>
        <begin position="47"/>
        <end position="71"/>
    </location>
</feature>
<dbReference type="EMBL" id="NJGD01000023">
    <property type="protein sequence ID" value="PJR10593.1"/>
    <property type="molecule type" value="Genomic_DNA"/>
</dbReference>
<dbReference type="AlphaFoldDB" id="A0A2J0YUL9"/>
<proteinExistence type="predicted"/>